<dbReference type="Proteomes" id="UP000266118">
    <property type="component" value="Chromosome"/>
</dbReference>
<dbReference type="SMART" id="SM00429">
    <property type="entry name" value="IPT"/>
    <property type="match status" value="2"/>
</dbReference>
<dbReference type="Gene3D" id="2.60.40.10">
    <property type="entry name" value="Immunoglobulins"/>
    <property type="match status" value="2"/>
</dbReference>
<dbReference type="InterPro" id="IPR013783">
    <property type="entry name" value="Ig-like_fold"/>
</dbReference>
<protein>
    <submittedName>
        <fullName evidence="2">DUF4979 domain-containing protein</fullName>
    </submittedName>
</protein>
<gene>
    <name evidence="2" type="ORF">D6B99_09060</name>
</gene>
<dbReference type="InterPro" id="IPR014756">
    <property type="entry name" value="Ig_E-set"/>
</dbReference>
<dbReference type="Gene3D" id="2.60.120.260">
    <property type="entry name" value="Galactose-binding domain-like"/>
    <property type="match status" value="1"/>
</dbReference>
<feature type="domain" description="IPT/TIG" evidence="1">
    <location>
        <begin position="36"/>
        <end position="118"/>
    </location>
</feature>
<dbReference type="KEGG" id="ark:D6B99_09060"/>
<dbReference type="RefSeq" id="WP_119987245.1">
    <property type="nucleotide sequence ID" value="NZ_CP032489.1"/>
</dbReference>
<dbReference type="PROSITE" id="PS51257">
    <property type="entry name" value="PROKAR_LIPOPROTEIN"/>
    <property type="match status" value="1"/>
</dbReference>
<evidence type="ECO:0000259" key="1">
    <source>
        <dbReference type="SMART" id="SM00429"/>
    </source>
</evidence>
<evidence type="ECO:0000313" key="3">
    <source>
        <dbReference type="Proteomes" id="UP000266118"/>
    </source>
</evidence>
<dbReference type="InterPro" id="IPR002909">
    <property type="entry name" value="IPT_dom"/>
</dbReference>
<dbReference type="SUPFAM" id="SSF81296">
    <property type="entry name" value="E set domains"/>
    <property type="match status" value="2"/>
</dbReference>
<dbReference type="CDD" id="cd00102">
    <property type="entry name" value="IPT"/>
    <property type="match status" value="1"/>
</dbReference>
<organism evidence="2 3">
    <name type="scientific">Arachidicoccus soli</name>
    <dbReference type="NCBI Taxonomy" id="2341117"/>
    <lineage>
        <taxon>Bacteria</taxon>
        <taxon>Pseudomonadati</taxon>
        <taxon>Bacteroidota</taxon>
        <taxon>Chitinophagia</taxon>
        <taxon>Chitinophagales</taxon>
        <taxon>Chitinophagaceae</taxon>
        <taxon>Arachidicoccus</taxon>
    </lineage>
</organism>
<dbReference type="AlphaFoldDB" id="A0A386HPZ7"/>
<dbReference type="Pfam" id="PF16351">
    <property type="entry name" value="DUF4979"/>
    <property type="match status" value="1"/>
</dbReference>
<feature type="domain" description="IPT/TIG" evidence="1">
    <location>
        <begin position="120"/>
        <end position="200"/>
    </location>
</feature>
<dbReference type="Pfam" id="PF01833">
    <property type="entry name" value="TIG"/>
    <property type="match status" value="2"/>
</dbReference>
<accession>A0A386HPZ7</accession>
<proteinExistence type="predicted"/>
<name>A0A386HPZ7_9BACT</name>
<dbReference type="OrthoDB" id="633200at2"/>
<keyword evidence="3" id="KW-1185">Reference proteome</keyword>
<dbReference type="InterPro" id="IPR032502">
    <property type="entry name" value="DUF4979"/>
</dbReference>
<sequence>MKKIFNIPLILLSIITYLFISGCEKGPQYEKYTYPAQTVTSINLGSGFPGSYVTITGKNFDTLPQAIKVWFGGVLADSVISSNGTQIVVKVPSKAVSGKVSLKVWTTLEDSIGSFTVIPAPTYSSISTIRAQVGDTVTITGINFGTDISKVKILIGSAEAPITSFSDTKIQFKVPDAASGTLVLIFGTFQVTTGTTFFIGDEKIIGRLIGFPSSWKNNPATTIEAAVDGNLNTYADASASSGFVGYDFGSGKGAHLTLVRFVPRAGYPSRMVGGEIRGANDPTLDDAVTLYKITNQPDTGHYTSVEIQTTETYRYLYYYAPSGSCNIAEIEFYGQIENKPLPVGKLIYEFEIDGDNEGWTPQQSGNWTVSNNAINVAFTQTSGKKRADLAEKNLPVTIQTGEYPIMAIKFNKPATCNITFDTNLGSVGNGSNKYKTDYESKDVYYWDMSTQPFGTTLHTNEQLSLSTFQFKIADVPEIDPTTGYSVQWIRTFASVQDLQNFINQ</sequence>
<dbReference type="EMBL" id="CP032489">
    <property type="protein sequence ID" value="AYD47729.1"/>
    <property type="molecule type" value="Genomic_DNA"/>
</dbReference>
<reference evidence="2 3" key="1">
    <citation type="submission" date="2018-09" db="EMBL/GenBank/DDBJ databases">
        <title>Arachidicoccus sp. nov., a bacterium isolated from soil.</title>
        <authorList>
            <person name="Weon H.-Y."/>
            <person name="Kwon S.-W."/>
            <person name="Lee S.A."/>
        </authorList>
    </citation>
    <scope>NUCLEOTIDE SEQUENCE [LARGE SCALE GENOMIC DNA]</scope>
    <source>
        <strain evidence="2 3">KIS59-12</strain>
    </source>
</reference>
<evidence type="ECO:0000313" key="2">
    <source>
        <dbReference type="EMBL" id="AYD47729.1"/>
    </source>
</evidence>